<sequence length="534" mass="55169">MRSRLRSLGRATSLATAAALVLGGCGGSSGGGDGKPADGGTFTMAYASDPGTLDPAKTVMSIAIGVNRYLYDPLIHLDDEGEPVAGLAQKWEATGTTATFTLRSGVTCSDGSALTASDVAKNIDYIGDPKNKSPLAGVQIQPGTTAKADDAKRTVTLTSGAPDAMLLRNAGSVPIACGKGLANRKSLAKGGKDGGTGMFTMTEAVTGDHYTLTRRKDYTWGPGSYDGKAKGLPDKVTIRVIPNESTAANLLLSGELNAAPMTGPEQKRLAAQKLFRKDLQAPVGQLYFNQNGGRPGADEAVRRALVGALDLPAVGKVITNGAGKPSKGMVTVEPRACTGDTVTGRLPEHDVAAAKSALDRAGWKPGAGGIRAKGGKKLALSLMYGTQNGPTTAAGAELVQKEWKALGVDVELRPVDSPGLNNALFGGGDWDVSMGPVALNSPTQLVPFMAGPRAPKGVNFAGVHNAKYEALVEQASAKVGEASCPQWQQAEEALIDDLDAVPYYDSLTPVFGKGARFELSQGAIVPSSIRMYTD</sequence>
<keyword evidence="4" id="KW-1185">Reference proteome</keyword>
<dbReference type="InterPro" id="IPR030678">
    <property type="entry name" value="Peptide/Ni-bd"/>
</dbReference>
<dbReference type="RefSeq" id="WP_128558323.1">
    <property type="nucleotide sequence ID" value="NZ_QUAK01000149.1"/>
</dbReference>
<feature type="signal peptide" evidence="1">
    <location>
        <begin position="1"/>
        <end position="17"/>
    </location>
</feature>
<dbReference type="GO" id="GO:0015833">
    <property type="term" value="P:peptide transport"/>
    <property type="evidence" value="ECO:0007669"/>
    <property type="project" value="TreeGrafter"/>
</dbReference>
<dbReference type="Proteomes" id="UP000263094">
    <property type="component" value="Unassembled WGS sequence"/>
</dbReference>
<dbReference type="GO" id="GO:1904680">
    <property type="term" value="F:peptide transmembrane transporter activity"/>
    <property type="evidence" value="ECO:0007669"/>
    <property type="project" value="TreeGrafter"/>
</dbReference>
<feature type="chain" id="PRO_5016662683" evidence="1">
    <location>
        <begin position="18"/>
        <end position="534"/>
    </location>
</feature>
<accession>A0A372M078</accession>
<evidence type="ECO:0000313" key="4">
    <source>
        <dbReference type="Proteomes" id="UP000263094"/>
    </source>
</evidence>
<evidence type="ECO:0000259" key="2">
    <source>
        <dbReference type="Pfam" id="PF00496"/>
    </source>
</evidence>
<proteinExistence type="predicted"/>
<dbReference type="PIRSF" id="PIRSF002741">
    <property type="entry name" value="MppA"/>
    <property type="match status" value="1"/>
</dbReference>
<dbReference type="Pfam" id="PF00496">
    <property type="entry name" value="SBP_bac_5"/>
    <property type="match status" value="1"/>
</dbReference>
<dbReference type="OrthoDB" id="9046151at2"/>
<feature type="domain" description="Solute-binding protein family 5" evidence="2">
    <location>
        <begin position="82"/>
        <end position="440"/>
    </location>
</feature>
<dbReference type="AlphaFoldDB" id="A0A372M078"/>
<dbReference type="PROSITE" id="PS51257">
    <property type="entry name" value="PROKAR_LIPOPROTEIN"/>
    <property type="match status" value="1"/>
</dbReference>
<dbReference type="GO" id="GO:0042597">
    <property type="term" value="C:periplasmic space"/>
    <property type="evidence" value="ECO:0007669"/>
    <property type="project" value="UniProtKB-ARBA"/>
</dbReference>
<evidence type="ECO:0000313" key="3">
    <source>
        <dbReference type="EMBL" id="RFU83925.1"/>
    </source>
</evidence>
<dbReference type="PANTHER" id="PTHR30290">
    <property type="entry name" value="PERIPLASMIC BINDING COMPONENT OF ABC TRANSPORTER"/>
    <property type="match status" value="1"/>
</dbReference>
<gene>
    <name evidence="3" type="ORF">DY218_24695</name>
</gene>
<keyword evidence="1" id="KW-0732">Signal</keyword>
<organism evidence="3 4">
    <name type="scientific">Streptomyces triticagri</name>
    <dbReference type="NCBI Taxonomy" id="2293568"/>
    <lineage>
        <taxon>Bacteria</taxon>
        <taxon>Bacillati</taxon>
        <taxon>Actinomycetota</taxon>
        <taxon>Actinomycetes</taxon>
        <taxon>Kitasatosporales</taxon>
        <taxon>Streptomycetaceae</taxon>
        <taxon>Streptomyces</taxon>
    </lineage>
</organism>
<dbReference type="GO" id="GO:0043190">
    <property type="term" value="C:ATP-binding cassette (ABC) transporter complex"/>
    <property type="evidence" value="ECO:0007669"/>
    <property type="project" value="InterPro"/>
</dbReference>
<dbReference type="EMBL" id="QUAK01000149">
    <property type="protein sequence ID" value="RFU83925.1"/>
    <property type="molecule type" value="Genomic_DNA"/>
</dbReference>
<comment type="caution">
    <text evidence="3">The sequence shown here is derived from an EMBL/GenBank/DDBJ whole genome shotgun (WGS) entry which is preliminary data.</text>
</comment>
<dbReference type="SUPFAM" id="SSF53850">
    <property type="entry name" value="Periplasmic binding protein-like II"/>
    <property type="match status" value="1"/>
</dbReference>
<dbReference type="Gene3D" id="3.40.190.10">
    <property type="entry name" value="Periplasmic binding protein-like II"/>
    <property type="match status" value="1"/>
</dbReference>
<reference evidence="3 4" key="1">
    <citation type="submission" date="2018-08" db="EMBL/GenBank/DDBJ databases">
        <title>Isolation, diversity and antifungal activity of Actinobacteria from wheat.</title>
        <authorList>
            <person name="Han C."/>
        </authorList>
    </citation>
    <scope>NUCLEOTIDE SEQUENCE [LARGE SCALE GENOMIC DNA]</scope>
    <source>
        <strain evidence="3 4">NEAU-YY421</strain>
    </source>
</reference>
<dbReference type="InterPro" id="IPR039424">
    <property type="entry name" value="SBP_5"/>
</dbReference>
<name>A0A372M078_9ACTN</name>
<evidence type="ECO:0000256" key="1">
    <source>
        <dbReference type="SAM" id="SignalP"/>
    </source>
</evidence>
<dbReference type="Gene3D" id="3.10.105.10">
    <property type="entry name" value="Dipeptide-binding Protein, Domain 3"/>
    <property type="match status" value="1"/>
</dbReference>
<dbReference type="InterPro" id="IPR000914">
    <property type="entry name" value="SBP_5_dom"/>
</dbReference>
<protein>
    <submittedName>
        <fullName evidence="3">ABC transporter substrate-binding protein</fullName>
    </submittedName>
</protein>